<gene>
    <name evidence="1" type="ORF">F2Q68_00004383</name>
    <name evidence="2" type="ORF">F2Q70_00011252</name>
</gene>
<sequence>MTRLKNNVADWKEKWRVLGDRSQLLDISDDVWKGLKAYWNLPKSIRKSLKCSASRMTRDVQGNLPIPHTSRQIPHAGKALQIAGQEGAPPSLSRIYKTRHQHSDGTFVHPEAERIYNDVKTWIQEVQTQLSQQNPEAEPVQLSTVEQDKIFEHIVPKKRGRMVGICTVNDVPRARAEYAARMQDDSQLRTDLTAANRVISKHRADNQANRTHIRSIAGMFDVAKCTSDH</sequence>
<evidence type="ECO:0000313" key="1">
    <source>
        <dbReference type="EMBL" id="KAF2580975.1"/>
    </source>
</evidence>
<comment type="caution">
    <text evidence="2">The sequence shown here is derived from an EMBL/GenBank/DDBJ whole genome shotgun (WGS) entry which is preliminary data.</text>
</comment>
<dbReference type="Pfam" id="PF03004">
    <property type="entry name" value="Transposase_24"/>
    <property type="match status" value="1"/>
</dbReference>
<reference evidence="2" key="1">
    <citation type="submission" date="2019-12" db="EMBL/GenBank/DDBJ databases">
        <title>Genome sequencing and annotation of Brassica cretica.</title>
        <authorList>
            <person name="Studholme D.J."/>
            <person name="Sarris P.F."/>
        </authorList>
    </citation>
    <scope>NUCLEOTIDE SEQUENCE</scope>
    <source>
        <strain evidence="1">PFS-001/15</strain>
        <strain evidence="2">PFS-102/07</strain>
        <tissue evidence="2">Leaf</tissue>
    </source>
</reference>
<dbReference type="Proteomes" id="UP000712281">
    <property type="component" value="Unassembled WGS sequence"/>
</dbReference>
<dbReference type="EMBL" id="QGKW02001660">
    <property type="protein sequence ID" value="KAF2580975.1"/>
    <property type="molecule type" value="Genomic_DNA"/>
</dbReference>
<protein>
    <submittedName>
        <fullName evidence="2">Uncharacterized protein</fullName>
    </submittedName>
</protein>
<dbReference type="EMBL" id="QGKY02000089">
    <property type="protein sequence ID" value="KAF2612909.1"/>
    <property type="molecule type" value="Genomic_DNA"/>
</dbReference>
<organism evidence="2">
    <name type="scientific">Brassica cretica</name>
    <name type="common">Mustard</name>
    <dbReference type="NCBI Taxonomy" id="69181"/>
    <lineage>
        <taxon>Eukaryota</taxon>
        <taxon>Viridiplantae</taxon>
        <taxon>Streptophyta</taxon>
        <taxon>Embryophyta</taxon>
        <taxon>Tracheophyta</taxon>
        <taxon>Spermatophyta</taxon>
        <taxon>Magnoliopsida</taxon>
        <taxon>eudicotyledons</taxon>
        <taxon>Gunneridae</taxon>
        <taxon>Pentapetalae</taxon>
        <taxon>rosids</taxon>
        <taxon>malvids</taxon>
        <taxon>Brassicales</taxon>
        <taxon>Brassicaceae</taxon>
        <taxon>Brassiceae</taxon>
        <taxon>Brassica</taxon>
    </lineage>
</organism>
<proteinExistence type="predicted"/>
<name>A0A8S9M4J1_BRACR</name>
<dbReference type="InterPro" id="IPR004252">
    <property type="entry name" value="Probable_transposase_24"/>
</dbReference>
<dbReference type="AlphaFoldDB" id="A0A8S9M4J1"/>
<accession>A0A8S9M4J1</accession>
<evidence type="ECO:0000313" key="2">
    <source>
        <dbReference type="EMBL" id="KAF2612909.1"/>
    </source>
</evidence>